<dbReference type="Gene3D" id="3.40.50.300">
    <property type="entry name" value="P-loop containing nucleotide triphosphate hydrolases"/>
    <property type="match status" value="2"/>
</dbReference>
<comment type="similarity">
    <text evidence="1">Belongs to the arsA ATPase family.</text>
</comment>
<dbReference type="GO" id="GO:0005524">
    <property type="term" value="F:ATP binding"/>
    <property type="evidence" value="ECO:0007669"/>
    <property type="project" value="InterPro"/>
</dbReference>
<dbReference type="InterPro" id="IPR027417">
    <property type="entry name" value="P-loop_NTPase"/>
</dbReference>
<protein>
    <submittedName>
        <fullName evidence="3">Arsenical pump-driving ATPase</fullName>
    </submittedName>
</protein>
<dbReference type="PANTHER" id="PTHR10803">
    <property type="entry name" value="ARSENICAL PUMP-DRIVING ATPASE ARSENITE-TRANSLOCATING ATPASE"/>
    <property type="match status" value="1"/>
</dbReference>
<organism evidence="3 4">
    <name type="scientific">Listeria seeligeri</name>
    <dbReference type="NCBI Taxonomy" id="1640"/>
    <lineage>
        <taxon>Bacteria</taxon>
        <taxon>Bacillati</taxon>
        <taxon>Bacillota</taxon>
        <taxon>Bacilli</taxon>
        <taxon>Bacillales</taxon>
        <taxon>Listeriaceae</taxon>
        <taxon>Listeria</taxon>
    </lineage>
</organism>
<dbReference type="Pfam" id="PF02374">
    <property type="entry name" value="ArsA_ATPase"/>
    <property type="match status" value="3"/>
</dbReference>
<dbReference type="SMART" id="SM00382">
    <property type="entry name" value="AAA"/>
    <property type="match status" value="2"/>
</dbReference>
<dbReference type="InterPro" id="IPR003593">
    <property type="entry name" value="AAA+_ATPase"/>
</dbReference>
<gene>
    <name evidence="3" type="primary">arsA</name>
    <name evidence="3" type="ORF">HB897_13635</name>
</gene>
<accession>A0A7X0X4Y4</accession>
<dbReference type="InterPro" id="IPR016300">
    <property type="entry name" value="ATPase_ArsA/GET3"/>
</dbReference>
<proteinExistence type="inferred from homology"/>
<dbReference type="CDD" id="cd02035">
    <property type="entry name" value="ArsA"/>
    <property type="match status" value="2"/>
</dbReference>
<dbReference type="InterPro" id="IPR027541">
    <property type="entry name" value="Ars_ATPase"/>
</dbReference>
<feature type="domain" description="AAA+ ATPase" evidence="2">
    <location>
        <begin position="11"/>
        <end position="230"/>
    </location>
</feature>
<reference evidence="3 4" key="1">
    <citation type="submission" date="2020-03" db="EMBL/GenBank/DDBJ databases">
        <title>Soil Listeria distribution.</title>
        <authorList>
            <person name="Liao J."/>
            <person name="Wiedmann M."/>
        </authorList>
    </citation>
    <scope>NUCLEOTIDE SEQUENCE [LARGE SCALE GENOMIC DNA]</scope>
    <source>
        <strain evidence="3 4">FSL L7-1560</strain>
    </source>
</reference>
<evidence type="ECO:0000256" key="1">
    <source>
        <dbReference type="ARBA" id="ARBA00011040"/>
    </source>
</evidence>
<dbReference type="PIRSF" id="PIRSF001327">
    <property type="entry name" value="Arsenical_pump-driving_ATPase"/>
    <property type="match status" value="1"/>
</dbReference>
<dbReference type="GO" id="GO:0016887">
    <property type="term" value="F:ATP hydrolysis activity"/>
    <property type="evidence" value="ECO:0007669"/>
    <property type="project" value="InterPro"/>
</dbReference>
<dbReference type="GO" id="GO:0015446">
    <property type="term" value="F:ATPase-coupled arsenite transmembrane transporter activity"/>
    <property type="evidence" value="ECO:0007669"/>
    <property type="project" value="InterPro"/>
</dbReference>
<evidence type="ECO:0000313" key="4">
    <source>
        <dbReference type="Proteomes" id="UP000523362"/>
    </source>
</evidence>
<dbReference type="EMBL" id="JAARRG010000013">
    <property type="protein sequence ID" value="MBC1487271.1"/>
    <property type="molecule type" value="Genomic_DNA"/>
</dbReference>
<name>A0A7X0X4Y4_LISSE</name>
<dbReference type="NCBIfam" id="TIGR04291">
    <property type="entry name" value="arsen_driv_ArsA"/>
    <property type="match status" value="1"/>
</dbReference>
<dbReference type="Proteomes" id="UP000523362">
    <property type="component" value="Unassembled WGS sequence"/>
</dbReference>
<comment type="caution">
    <text evidence="3">The sequence shown here is derived from an EMBL/GenBank/DDBJ whole genome shotgun (WGS) entry which is preliminary data.</text>
</comment>
<evidence type="ECO:0000313" key="3">
    <source>
        <dbReference type="EMBL" id="MBC1487271.1"/>
    </source>
</evidence>
<dbReference type="AlphaFoldDB" id="A0A7X0X4Y4"/>
<feature type="domain" description="AAA+ ATPase" evidence="2">
    <location>
        <begin position="324"/>
        <end position="527"/>
    </location>
</feature>
<sequence length="574" mass="64095">MIQYLPERMGLTKYLFFTGKGGVGKTTTACATATSLAQDNKKVMLVSTDPASNLQDVFQTTLTNKPTPIEGIDNFQVANFDPITAAAEYKESIVGPYRGILPDSALANMEEQLSGSCTVEIAAFNEFANFLTDPEVADQFDYVIFDTAPTGHTLRMLQLPSAWNNYLDENTTGVSCLGQLSGLGDKKDMYEKAVETLTDAEQTTLILVTRPQKAPLIEAERASEELRKLGIQNQKLVVNGLLEVHDDEISQLIYQEQTHDLENMPEPLKDFDTFYIPLRPYNVTGIDKLQILLSDQQPALEEQEKEVTDFPNLDTVVKEFIRSNKKIIFTMGKGGVGKTTVAIKIAKKLAQEGKKVHLATTDPADHLNMFISDDLPISISHIDEEKELADYKEEVLSKARATMNDDDVAYVEEDLRSPCTQEIAVFRAFAEIVDKSDDEIVVIDTAPTGHTLLLLDSTQSYAREVERSSGEVPVSIQKLLPRLQNSDDTEVLMVTLPETTPVYESMRLDEDLDRAKISHTWWLVNQSMYAADTQNDVLKARSFNELEWIEKVAELSNGKFAVEEWQPDFSPVGV</sequence>
<dbReference type="RefSeq" id="WP_185384156.1">
    <property type="nucleotide sequence ID" value="NZ_JAARRG010000013.1"/>
</dbReference>
<dbReference type="InterPro" id="IPR025723">
    <property type="entry name" value="ArsA/GET3_ATPase-like"/>
</dbReference>
<dbReference type="PANTHER" id="PTHR10803:SF3">
    <property type="entry name" value="ATPASE GET3"/>
    <property type="match status" value="1"/>
</dbReference>
<dbReference type="SUPFAM" id="SSF52540">
    <property type="entry name" value="P-loop containing nucleoside triphosphate hydrolases"/>
    <property type="match status" value="2"/>
</dbReference>
<evidence type="ECO:0000259" key="2">
    <source>
        <dbReference type="SMART" id="SM00382"/>
    </source>
</evidence>
<dbReference type="NCBIfam" id="TIGR00345">
    <property type="entry name" value="GET3_arsA_TRC40"/>
    <property type="match status" value="1"/>
</dbReference>